<sequence length="351" mass="40340">MESSSMVWWFHPEVQGVHLLFESFVLDNGGKLFLAYIFIVAMCWTERGISYYLDYRTRRRGWKDILLRTGLYGVATTLRLWYMLITMYFNIGLFIVVVVSLTSGQLGVEYLKTYNAPPSKLYDERGYAQPTSKQQRYSHEEEQQQLFAVTDDAFELSRNSYDQRMAPSRLLQLPRVMTRFNSTTTATTINRPVAAVIVKRGPCDAVANDANDTLHSLHRKPNSSVYLLVKKPRKDHAWGFPQGGIDPGESIAEAALRELREECGNDIKVRLIDTVSPSCVYQYRFPDEFIKKSKRPFTGAKVEFMQAEWVEGQCSPDNHEIVDFAWVTLEELEGYIEDKGYKNAIFSALKT</sequence>
<dbReference type="PROSITE" id="PS51462">
    <property type="entry name" value="NUDIX"/>
    <property type="match status" value="1"/>
</dbReference>
<dbReference type="GO" id="GO:0016787">
    <property type="term" value="F:hydrolase activity"/>
    <property type="evidence" value="ECO:0007669"/>
    <property type="project" value="UniProtKB-KW"/>
</dbReference>
<evidence type="ECO:0000256" key="6">
    <source>
        <dbReference type="RuleBase" id="RU367022"/>
    </source>
</evidence>
<comment type="subcellular location">
    <subcellularLocation>
        <location evidence="6">Membrane</location>
        <topology evidence="6">Multi-pass membrane protein</topology>
    </subcellularLocation>
</comment>
<comment type="similarity">
    <text evidence="5">Belongs to the Nudix hydrolase family.</text>
</comment>
<organism evidence="8 9">
    <name type="scientific">Lichtheimia ornata</name>
    <dbReference type="NCBI Taxonomy" id="688661"/>
    <lineage>
        <taxon>Eukaryota</taxon>
        <taxon>Fungi</taxon>
        <taxon>Fungi incertae sedis</taxon>
        <taxon>Mucoromycota</taxon>
        <taxon>Mucoromycotina</taxon>
        <taxon>Mucoromycetes</taxon>
        <taxon>Mucorales</taxon>
        <taxon>Lichtheimiaceae</taxon>
        <taxon>Lichtheimia</taxon>
    </lineage>
</organism>
<dbReference type="InterPro" id="IPR020476">
    <property type="entry name" value="Nudix_hydrolase"/>
</dbReference>
<dbReference type="Pfam" id="PF04145">
    <property type="entry name" value="Ctr"/>
    <property type="match status" value="1"/>
</dbReference>
<dbReference type="PROSITE" id="PS00893">
    <property type="entry name" value="NUDIX_BOX"/>
    <property type="match status" value="1"/>
</dbReference>
<dbReference type="GO" id="GO:0003735">
    <property type="term" value="F:structural constituent of ribosome"/>
    <property type="evidence" value="ECO:0007669"/>
    <property type="project" value="InterPro"/>
</dbReference>
<keyword evidence="6" id="KW-0187">Copper transport</keyword>
<dbReference type="CDD" id="cd04661">
    <property type="entry name" value="NUDIX_MRP_L46"/>
    <property type="match status" value="1"/>
</dbReference>
<dbReference type="GeneID" id="83208427"/>
<dbReference type="Proteomes" id="UP001234581">
    <property type="component" value="Unassembled WGS sequence"/>
</dbReference>
<comment type="caution">
    <text evidence="8">The sequence shown here is derived from an EMBL/GenBank/DDBJ whole genome shotgun (WGS) entry which is preliminary data.</text>
</comment>
<evidence type="ECO:0000256" key="1">
    <source>
        <dbReference type="ARBA" id="ARBA00022692"/>
    </source>
</evidence>
<dbReference type="SUPFAM" id="SSF55811">
    <property type="entry name" value="Nudix"/>
    <property type="match status" value="1"/>
</dbReference>
<dbReference type="AlphaFoldDB" id="A0AAD7Y2Z3"/>
<keyword evidence="6" id="KW-0813">Transport</keyword>
<feature type="transmembrane region" description="Helical" evidence="6">
    <location>
        <begin position="33"/>
        <end position="53"/>
    </location>
</feature>
<keyword evidence="2 5" id="KW-0378">Hydrolase</keyword>
<evidence type="ECO:0000256" key="2">
    <source>
        <dbReference type="ARBA" id="ARBA00022801"/>
    </source>
</evidence>
<dbReference type="InterPro" id="IPR020084">
    <property type="entry name" value="NUDIX_hydrolase_CS"/>
</dbReference>
<dbReference type="InterPro" id="IPR007274">
    <property type="entry name" value="Cop_transporter"/>
</dbReference>
<proteinExistence type="inferred from homology"/>
<dbReference type="InterPro" id="IPR033650">
    <property type="entry name" value="Ribosomal_mL46_NUDIX"/>
</dbReference>
<keyword evidence="9" id="KW-1185">Reference proteome</keyword>
<dbReference type="PANTHER" id="PTHR13124">
    <property type="entry name" value="39S RIBOSOMAL PROTEIN L46, MITOCHONDRIAL PRECURSOR-RELATED"/>
    <property type="match status" value="1"/>
</dbReference>
<keyword evidence="1 6" id="KW-0812">Transmembrane</keyword>
<accession>A0AAD7Y2Z3</accession>
<evidence type="ECO:0000313" key="8">
    <source>
        <dbReference type="EMBL" id="KAJ8662832.1"/>
    </source>
</evidence>
<dbReference type="GO" id="GO:0005375">
    <property type="term" value="F:copper ion transmembrane transporter activity"/>
    <property type="evidence" value="ECO:0007669"/>
    <property type="project" value="UniProtKB-UniRule"/>
</dbReference>
<keyword evidence="3 6" id="KW-1133">Transmembrane helix</keyword>
<feature type="domain" description="Nudix hydrolase" evidence="7">
    <location>
        <begin position="188"/>
        <end position="351"/>
    </location>
</feature>
<dbReference type="Pfam" id="PF00293">
    <property type="entry name" value="NUDIX"/>
    <property type="match status" value="1"/>
</dbReference>
<protein>
    <recommendedName>
        <fullName evidence="6">Copper transport protein</fullName>
    </recommendedName>
</protein>
<gene>
    <name evidence="8" type="ORF">O0I10_001008</name>
</gene>
<evidence type="ECO:0000256" key="4">
    <source>
        <dbReference type="ARBA" id="ARBA00023136"/>
    </source>
</evidence>
<keyword evidence="6" id="KW-0186">Copper</keyword>
<keyword evidence="6" id="KW-0406">Ion transport</keyword>
<evidence type="ECO:0000256" key="3">
    <source>
        <dbReference type="ARBA" id="ARBA00022989"/>
    </source>
</evidence>
<dbReference type="PRINTS" id="PR00502">
    <property type="entry name" value="NUDIXFAMILY"/>
</dbReference>
<dbReference type="InterPro" id="IPR040008">
    <property type="entry name" value="Ribosomal_mL46"/>
</dbReference>
<dbReference type="EMBL" id="JARTCD010000003">
    <property type="protein sequence ID" value="KAJ8662832.1"/>
    <property type="molecule type" value="Genomic_DNA"/>
</dbReference>
<evidence type="ECO:0000259" key="7">
    <source>
        <dbReference type="PROSITE" id="PS51462"/>
    </source>
</evidence>
<feature type="transmembrane region" description="Helical" evidence="6">
    <location>
        <begin position="91"/>
        <end position="111"/>
    </location>
</feature>
<comment type="similarity">
    <text evidence="6">Belongs to the copper transporter (Ctr) (TC 1.A.56) family. SLC31A subfamily.</text>
</comment>
<dbReference type="GO" id="GO:0005762">
    <property type="term" value="C:mitochondrial large ribosomal subunit"/>
    <property type="evidence" value="ECO:0007669"/>
    <property type="project" value="TreeGrafter"/>
</dbReference>
<dbReference type="PANTHER" id="PTHR13124:SF12">
    <property type="entry name" value="LARGE RIBOSOMAL SUBUNIT PROTEIN ML46"/>
    <property type="match status" value="1"/>
</dbReference>
<dbReference type="InterPro" id="IPR000086">
    <property type="entry name" value="NUDIX_hydrolase_dom"/>
</dbReference>
<evidence type="ECO:0000313" key="9">
    <source>
        <dbReference type="Proteomes" id="UP001234581"/>
    </source>
</evidence>
<name>A0AAD7Y2Z3_9FUNG</name>
<keyword evidence="4 6" id="KW-0472">Membrane</keyword>
<dbReference type="Gene3D" id="3.90.79.10">
    <property type="entry name" value="Nucleoside Triphosphate Pyrophosphohydrolase"/>
    <property type="match status" value="1"/>
</dbReference>
<dbReference type="GO" id="GO:0016020">
    <property type="term" value="C:membrane"/>
    <property type="evidence" value="ECO:0007669"/>
    <property type="project" value="UniProtKB-SubCell"/>
</dbReference>
<reference evidence="8 9" key="1">
    <citation type="submission" date="2023-03" db="EMBL/GenBank/DDBJ databases">
        <title>Genome sequence of Lichtheimia ornata CBS 291.66.</title>
        <authorList>
            <person name="Mohabir J.T."/>
            <person name="Shea T.P."/>
            <person name="Kurbessoian T."/>
            <person name="Berby B."/>
            <person name="Fontaine J."/>
            <person name="Livny J."/>
            <person name="Gnirke A."/>
            <person name="Stajich J.E."/>
            <person name="Cuomo C.A."/>
        </authorList>
    </citation>
    <scope>NUCLEOTIDE SEQUENCE [LARGE SCALE GENOMIC DNA]</scope>
    <source>
        <strain evidence="8">CBS 291.66</strain>
    </source>
</reference>
<evidence type="ECO:0000256" key="5">
    <source>
        <dbReference type="RuleBase" id="RU003476"/>
    </source>
</evidence>
<dbReference type="RefSeq" id="XP_058347745.1">
    <property type="nucleotide sequence ID" value="XM_058481107.1"/>
</dbReference>
<dbReference type="InterPro" id="IPR015797">
    <property type="entry name" value="NUDIX_hydrolase-like_dom_sf"/>
</dbReference>